<dbReference type="InterPro" id="IPR018631">
    <property type="entry name" value="AAA-ATPase-like_dom"/>
</dbReference>
<sequence length="566" mass="63101">MQGLIVDKSLICWALVNAGHKAIRICLPRRFGKTFNLSVIECFFNVATRHDATRHPGEPSIDAACGRRRELFRGSLLEQEHPGFVDRHFAKHPVIKINFKAMNGNTLGSFYSSLARALHDAATFWVDAHDNPELLNGSERRKYEALYQTYRVVKGMLLDNSSKWADRDNLALELFNDLSAFVTEQHCSNNGGYILLIDEYDQPLKQSLGKEWHAAAKMTYLILLNAMLKDNRALKAGLLVGVNEFTLSDLDSGTNSIASVPLTTGRYGYASVLVEQRNTRVPGIDSLAALFAFTRDEVSELVRVAQKSPSPTRKYPPDQLVDTITTWYDGYDFGFEGRRYTPISVLMFLKGLASGAIGSTAIPYWRETGNPHQVEDLARQFPAEMLLLATRLTRDFDAGRHGSVYVAGIQDRGQAGSARRNGLGVCLWATSYREGTPGTWDLDGLVTILVHLGYLTLGRGASVRIPNRELRDMWETIRIISTFGSVDERSAEGIHRDIVDNLYKGDVRELLAGPGALVAEARGGLQQIVDHRNADPFGSFSRRLDVGVGFDRRDTIRLDDGYREVD</sequence>
<evidence type="ECO:0000259" key="1">
    <source>
        <dbReference type="Pfam" id="PF09820"/>
    </source>
</evidence>
<dbReference type="EMBL" id="JANBUL010000225">
    <property type="protein sequence ID" value="KAJ2778511.1"/>
    <property type="molecule type" value="Genomic_DNA"/>
</dbReference>
<evidence type="ECO:0000313" key="2">
    <source>
        <dbReference type="EMBL" id="KAJ2778511.1"/>
    </source>
</evidence>
<dbReference type="Proteomes" id="UP001140217">
    <property type="component" value="Unassembled WGS sequence"/>
</dbReference>
<name>A0A9W8H5B9_9FUNG</name>
<feature type="domain" description="AAA-ATPase-like" evidence="1">
    <location>
        <begin position="66"/>
        <end position="250"/>
    </location>
</feature>
<dbReference type="PANTHER" id="PTHR34825:SF1">
    <property type="entry name" value="AAA-ATPASE-LIKE DOMAIN-CONTAINING PROTEIN"/>
    <property type="match status" value="1"/>
</dbReference>
<dbReference type="Pfam" id="PF09820">
    <property type="entry name" value="AAA-ATPase_like"/>
    <property type="match status" value="1"/>
</dbReference>
<dbReference type="PANTHER" id="PTHR34825">
    <property type="entry name" value="CONSERVED PROTEIN, WITH A WEAK D-GALACTARATE DEHYDRATASE/ALTRONATE HYDROLASE DOMAIN"/>
    <property type="match status" value="1"/>
</dbReference>
<dbReference type="AlphaFoldDB" id="A0A9W8H5B9"/>
<comment type="caution">
    <text evidence="2">The sequence shown here is derived from an EMBL/GenBank/DDBJ whole genome shotgun (WGS) entry which is preliminary data.</text>
</comment>
<proteinExistence type="predicted"/>
<dbReference type="OrthoDB" id="5584915at2759"/>
<organism evidence="2 3">
    <name type="scientific">Coemansia javaensis</name>
    <dbReference type="NCBI Taxonomy" id="2761396"/>
    <lineage>
        <taxon>Eukaryota</taxon>
        <taxon>Fungi</taxon>
        <taxon>Fungi incertae sedis</taxon>
        <taxon>Zoopagomycota</taxon>
        <taxon>Kickxellomycotina</taxon>
        <taxon>Kickxellomycetes</taxon>
        <taxon>Kickxellales</taxon>
        <taxon>Kickxellaceae</taxon>
        <taxon>Coemansia</taxon>
    </lineage>
</organism>
<protein>
    <recommendedName>
        <fullName evidence="1">AAA-ATPase-like domain-containing protein</fullName>
    </recommendedName>
</protein>
<evidence type="ECO:0000313" key="3">
    <source>
        <dbReference type="Proteomes" id="UP001140217"/>
    </source>
</evidence>
<accession>A0A9W8H5B9</accession>
<gene>
    <name evidence="2" type="ORF">H4R18_004557</name>
</gene>
<keyword evidence="3" id="KW-1185">Reference proteome</keyword>
<reference evidence="2" key="1">
    <citation type="submission" date="2022-07" db="EMBL/GenBank/DDBJ databases">
        <title>Phylogenomic reconstructions and comparative analyses of Kickxellomycotina fungi.</title>
        <authorList>
            <person name="Reynolds N.K."/>
            <person name="Stajich J.E."/>
            <person name="Barry K."/>
            <person name="Grigoriev I.V."/>
            <person name="Crous P."/>
            <person name="Smith M.E."/>
        </authorList>
    </citation>
    <scope>NUCLEOTIDE SEQUENCE</scope>
    <source>
        <strain evidence="2">NBRC 105414</strain>
    </source>
</reference>